<name>A0A0V1IEM2_TRIPS</name>
<reference evidence="1 2" key="1">
    <citation type="submission" date="2015-01" db="EMBL/GenBank/DDBJ databases">
        <title>Evolution of Trichinella species and genotypes.</title>
        <authorList>
            <person name="Korhonen P.K."/>
            <person name="Edoardo P."/>
            <person name="Giuseppe L.R."/>
            <person name="Gasser R.B."/>
        </authorList>
    </citation>
    <scope>NUCLEOTIDE SEQUENCE [LARGE SCALE GENOMIC DNA]</scope>
    <source>
        <strain evidence="1">ISS588</strain>
    </source>
</reference>
<evidence type="ECO:0000313" key="2">
    <source>
        <dbReference type="Proteomes" id="UP000054805"/>
    </source>
</evidence>
<evidence type="ECO:0000313" key="1">
    <source>
        <dbReference type="EMBL" id="KRZ21245.1"/>
    </source>
</evidence>
<proteinExistence type="predicted"/>
<accession>A0A0V1IEM2</accession>
<sequence length="179" mass="20439">MVDCCNRRDSWHPLGNGCSAKELKLESDSRRFASWTGTLLGREKLIVSRTGWQILVVAVDNDKSSILVRRRRQRGSTVGRGRRGQRPFPGTAVGSILVRTVKKQKRAERVGHLWRKAEPKLRLRRRRLFTLLNLDVQEEWHLRANFTPSLVREQLVHGGKRATVTALTMQIVAILQAGQ</sequence>
<dbReference type="Proteomes" id="UP000054805">
    <property type="component" value="Unassembled WGS sequence"/>
</dbReference>
<dbReference type="EMBL" id="JYDS01000212">
    <property type="protein sequence ID" value="KRZ21245.1"/>
    <property type="molecule type" value="Genomic_DNA"/>
</dbReference>
<gene>
    <name evidence="1" type="ORF">T4B_14291</name>
</gene>
<organism evidence="1 2">
    <name type="scientific">Trichinella pseudospiralis</name>
    <name type="common">Parasitic roundworm</name>
    <dbReference type="NCBI Taxonomy" id="6337"/>
    <lineage>
        <taxon>Eukaryota</taxon>
        <taxon>Metazoa</taxon>
        <taxon>Ecdysozoa</taxon>
        <taxon>Nematoda</taxon>
        <taxon>Enoplea</taxon>
        <taxon>Dorylaimia</taxon>
        <taxon>Trichinellida</taxon>
        <taxon>Trichinellidae</taxon>
        <taxon>Trichinella</taxon>
    </lineage>
</organism>
<dbReference type="AlphaFoldDB" id="A0A0V1IEM2"/>
<comment type="caution">
    <text evidence="1">The sequence shown here is derived from an EMBL/GenBank/DDBJ whole genome shotgun (WGS) entry which is preliminary data.</text>
</comment>
<protein>
    <submittedName>
        <fullName evidence="1">Uncharacterized protein</fullName>
    </submittedName>
</protein>
<keyword evidence="2" id="KW-1185">Reference proteome</keyword>